<dbReference type="PROSITE" id="PS50082">
    <property type="entry name" value="WD_REPEATS_2"/>
    <property type="match status" value="6"/>
</dbReference>
<dbReference type="GO" id="GO:0006886">
    <property type="term" value="P:intracellular protein transport"/>
    <property type="evidence" value="ECO:0007669"/>
    <property type="project" value="TreeGrafter"/>
</dbReference>
<dbReference type="SMART" id="SM00320">
    <property type="entry name" value="WD40"/>
    <property type="match status" value="7"/>
</dbReference>
<dbReference type="PANTHER" id="PTHR19876">
    <property type="entry name" value="COATOMER"/>
    <property type="match status" value="1"/>
</dbReference>
<dbReference type="AlphaFoldDB" id="A0A1J8PHA8"/>
<evidence type="ECO:0000256" key="2">
    <source>
        <dbReference type="ARBA" id="ARBA00022737"/>
    </source>
</evidence>
<dbReference type="InterPro" id="IPR036322">
    <property type="entry name" value="WD40_repeat_dom_sf"/>
</dbReference>
<protein>
    <submittedName>
        <fullName evidence="4">Uncharacterized protein</fullName>
    </submittedName>
</protein>
<feature type="repeat" description="WD" evidence="3">
    <location>
        <begin position="9"/>
        <end position="50"/>
    </location>
</feature>
<organism evidence="4 5">
    <name type="scientific">Rhizopogon vesiculosus</name>
    <dbReference type="NCBI Taxonomy" id="180088"/>
    <lineage>
        <taxon>Eukaryota</taxon>
        <taxon>Fungi</taxon>
        <taxon>Dikarya</taxon>
        <taxon>Basidiomycota</taxon>
        <taxon>Agaricomycotina</taxon>
        <taxon>Agaricomycetes</taxon>
        <taxon>Agaricomycetidae</taxon>
        <taxon>Boletales</taxon>
        <taxon>Suillineae</taxon>
        <taxon>Rhizopogonaceae</taxon>
        <taxon>Rhizopogon</taxon>
    </lineage>
</organism>
<evidence type="ECO:0000313" key="4">
    <source>
        <dbReference type="EMBL" id="OJA08614.1"/>
    </source>
</evidence>
<proteinExistence type="predicted"/>
<dbReference type="GO" id="GO:0030126">
    <property type="term" value="C:COPI vesicle coat"/>
    <property type="evidence" value="ECO:0007669"/>
    <property type="project" value="TreeGrafter"/>
</dbReference>
<gene>
    <name evidence="4" type="ORF">AZE42_04828</name>
</gene>
<keyword evidence="5" id="KW-1185">Reference proteome</keyword>
<evidence type="ECO:0000256" key="3">
    <source>
        <dbReference type="PROSITE-ProRule" id="PRU00221"/>
    </source>
</evidence>
<dbReference type="PROSITE" id="PS50294">
    <property type="entry name" value="WD_REPEATS_REGION"/>
    <property type="match status" value="6"/>
</dbReference>
<reference evidence="4 5" key="1">
    <citation type="submission" date="2016-03" db="EMBL/GenBank/DDBJ databases">
        <title>Comparative genomics of the ectomycorrhizal sister species Rhizopogon vinicolor and Rhizopogon vesiculosus (Basidiomycota: Boletales) reveals a divergence of the mating type B locus.</title>
        <authorList>
            <person name="Mujic A.B."/>
            <person name="Kuo A."/>
            <person name="Tritt A."/>
            <person name="Lipzen A."/>
            <person name="Chen C."/>
            <person name="Johnson J."/>
            <person name="Sharma A."/>
            <person name="Barry K."/>
            <person name="Grigoriev I.V."/>
            <person name="Spatafora J.W."/>
        </authorList>
    </citation>
    <scope>NUCLEOTIDE SEQUENCE [LARGE SCALE GENOMIC DNA]</scope>
    <source>
        <strain evidence="4 5">AM-OR11-056</strain>
    </source>
</reference>
<dbReference type="STRING" id="180088.A0A1J8PHA8"/>
<feature type="repeat" description="WD" evidence="3">
    <location>
        <begin position="220"/>
        <end position="259"/>
    </location>
</feature>
<dbReference type="PROSITE" id="PS00678">
    <property type="entry name" value="WD_REPEATS_1"/>
    <property type="match status" value="3"/>
</dbReference>
<comment type="caution">
    <text evidence="4">The sequence shown here is derived from an EMBL/GenBank/DDBJ whole genome shotgun (WGS) entry which is preliminary data.</text>
</comment>
<dbReference type="GO" id="GO:0006890">
    <property type="term" value="P:retrograde vesicle-mediated transport, Golgi to endoplasmic reticulum"/>
    <property type="evidence" value="ECO:0007669"/>
    <property type="project" value="TreeGrafter"/>
</dbReference>
<feature type="repeat" description="WD" evidence="3">
    <location>
        <begin position="57"/>
        <end position="90"/>
    </location>
</feature>
<dbReference type="CDD" id="cd00200">
    <property type="entry name" value="WD40"/>
    <property type="match status" value="1"/>
</dbReference>
<dbReference type="Proteomes" id="UP000183567">
    <property type="component" value="Unassembled WGS sequence"/>
</dbReference>
<evidence type="ECO:0000313" key="5">
    <source>
        <dbReference type="Proteomes" id="UP000183567"/>
    </source>
</evidence>
<sequence length="341" mass="37764">MSPLRRNTLGNHSARVWCVSPFPDNERVVSASHDGAVIVWNLRTMEEERRWDHERATAVAVSPDGKMVVSGGDDGALQLWDADSGDHLSGPWQQHENERRVWSVSWSPDGGRVASCSADDTLVIWNASSGEALLGPLQTEHKYVRAIAYCPKGRKVATGGHDSTIKIWNDDTGVLQVTLRGHTERVSSVAWTKCGSRIISGSVDRTVRVWDCLKEQTVHVIQHTGAINCIAVSDHVFATASADHTIHLWDLETYQRLDLDGSFELSKRDEAHCVALTADENTLVACTEKYQVYTFDIKEIVGGRLGRVGKAWDAIRHSRVVVAVYGMIVRVVKPLSFGFVQ</sequence>
<dbReference type="InterPro" id="IPR050844">
    <property type="entry name" value="Coatomer_complex_subunit"/>
</dbReference>
<dbReference type="OrthoDB" id="674604at2759"/>
<name>A0A1J8PHA8_9AGAM</name>
<feature type="repeat" description="WD" evidence="3">
    <location>
        <begin position="94"/>
        <end position="135"/>
    </location>
</feature>
<dbReference type="GO" id="GO:0006888">
    <property type="term" value="P:endoplasmic reticulum to Golgi vesicle-mediated transport"/>
    <property type="evidence" value="ECO:0007669"/>
    <property type="project" value="TreeGrafter"/>
</dbReference>
<dbReference type="GO" id="GO:0006891">
    <property type="term" value="P:intra-Golgi vesicle-mediated transport"/>
    <property type="evidence" value="ECO:0007669"/>
    <property type="project" value="TreeGrafter"/>
</dbReference>
<dbReference type="Pfam" id="PF00400">
    <property type="entry name" value="WD40"/>
    <property type="match status" value="6"/>
</dbReference>
<dbReference type="InterPro" id="IPR015943">
    <property type="entry name" value="WD40/YVTN_repeat-like_dom_sf"/>
</dbReference>
<keyword evidence="2" id="KW-0677">Repeat</keyword>
<dbReference type="SUPFAM" id="SSF50978">
    <property type="entry name" value="WD40 repeat-like"/>
    <property type="match status" value="1"/>
</dbReference>
<dbReference type="EMBL" id="LVVM01006243">
    <property type="protein sequence ID" value="OJA08614.1"/>
    <property type="molecule type" value="Genomic_DNA"/>
</dbReference>
<dbReference type="InterPro" id="IPR001680">
    <property type="entry name" value="WD40_rpt"/>
</dbReference>
<dbReference type="PRINTS" id="PR00320">
    <property type="entry name" value="GPROTEINBRPT"/>
</dbReference>
<dbReference type="Gene3D" id="2.130.10.10">
    <property type="entry name" value="YVTN repeat-like/Quinoprotein amine dehydrogenase"/>
    <property type="match status" value="2"/>
</dbReference>
<feature type="repeat" description="WD" evidence="3">
    <location>
        <begin position="179"/>
        <end position="220"/>
    </location>
</feature>
<dbReference type="InterPro" id="IPR020472">
    <property type="entry name" value="WD40_PAC1"/>
</dbReference>
<feature type="repeat" description="WD" evidence="3">
    <location>
        <begin position="137"/>
        <end position="169"/>
    </location>
</feature>
<dbReference type="InterPro" id="IPR019775">
    <property type="entry name" value="WD40_repeat_CS"/>
</dbReference>
<evidence type="ECO:0000256" key="1">
    <source>
        <dbReference type="ARBA" id="ARBA00022574"/>
    </source>
</evidence>
<keyword evidence="1 3" id="KW-0853">WD repeat</keyword>
<accession>A0A1J8PHA8</accession>